<evidence type="ECO:0000256" key="8">
    <source>
        <dbReference type="HAMAP-Rule" id="MF_00316"/>
    </source>
</evidence>
<dbReference type="PANTHER" id="PTHR19136">
    <property type="entry name" value="MOLYBDENUM COFACTOR GUANYLYLTRANSFERASE"/>
    <property type="match status" value="1"/>
</dbReference>
<keyword evidence="7 8" id="KW-0501">Molybdenum cofactor biosynthesis</keyword>
<dbReference type="CDD" id="cd02503">
    <property type="entry name" value="MobA"/>
    <property type="match status" value="1"/>
</dbReference>
<dbReference type="SUPFAM" id="SSF53448">
    <property type="entry name" value="Nucleotide-diphospho-sugar transferases"/>
    <property type="match status" value="1"/>
</dbReference>
<dbReference type="AlphaFoldDB" id="A0A921T5U2"/>
<dbReference type="Gene3D" id="3.90.550.10">
    <property type="entry name" value="Spore Coat Polysaccharide Biosynthesis Protein SpsA, Chain A"/>
    <property type="match status" value="1"/>
</dbReference>
<comment type="similarity">
    <text evidence="8">Belongs to the MobA family.</text>
</comment>
<dbReference type="GO" id="GO:0061603">
    <property type="term" value="F:molybdenum cofactor guanylyltransferase activity"/>
    <property type="evidence" value="ECO:0007669"/>
    <property type="project" value="UniProtKB-EC"/>
</dbReference>
<evidence type="ECO:0000256" key="5">
    <source>
        <dbReference type="ARBA" id="ARBA00022842"/>
    </source>
</evidence>
<dbReference type="InterPro" id="IPR029044">
    <property type="entry name" value="Nucleotide-diphossugar_trans"/>
</dbReference>
<keyword evidence="6 8" id="KW-0342">GTP-binding</keyword>
<comment type="domain">
    <text evidence="8">The N-terminal domain determines nucleotide recognition and specific binding, while the C-terminal domain determines the specific binding to the target protein.</text>
</comment>
<keyword evidence="1 8" id="KW-0963">Cytoplasm</keyword>
<dbReference type="GO" id="GO:0005737">
    <property type="term" value="C:cytoplasm"/>
    <property type="evidence" value="ECO:0007669"/>
    <property type="project" value="UniProtKB-SubCell"/>
</dbReference>
<organism evidence="10 11">
    <name type="scientific">Metalysinibacillus jejuensis</name>
    <dbReference type="NCBI Taxonomy" id="914327"/>
    <lineage>
        <taxon>Bacteria</taxon>
        <taxon>Bacillati</taxon>
        <taxon>Bacillota</taxon>
        <taxon>Bacilli</taxon>
        <taxon>Bacillales</taxon>
        <taxon>Caryophanaceae</taxon>
        <taxon>Metalysinibacillus</taxon>
    </lineage>
</organism>
<evidence type="ECO:0000256" key="6">
    <source>
        <dbReference type="ARBA" id="ARBA00023134"/>
    </source>
</evidence>
<keyword evidence="4 8" id="KW-0547">Nucleotide-binding</keyword>
<accession>A0A921T5U2</accession>
<keyword evidence="10" id="KW-0548">Nucleotidyltransferase</keyword>
<reference evidence="10" key="2">
    <citation type="submission" date="2021-09" db="EMBL/GenBank/DDBJ databases">
        <authorList>
            <person name="Gilroy R."/>
        </authorList>
    </citation>
    <scope>NUCLEOTIDE SEQUENCE</scope>
    <source>
        <strain evidence="10">CHK160-4876</strain>
    </source>
</reference>
<evidence type="ECO:0000313" key="11">
    <source>
        <dbReference type="Proteomes" id="UP000700212"/>
    </source>
</evidence>
<feature type="binding site" evidence="8">
    <location>
        <position position="97"/>
    </location>
    <ligand>
        <name>GTP</name>
        <dbReference type="ChEBI" id="CHEBI:37565"/>
    </ligand>
</feature>
<dbReference type="GO" id="GO:0005525">
    <property type="term" value="F:GTP binding"/>
    <property type="evidence" value="ECO:0007669"/>
    <property type="project" value="UniProtKB-UniRule"/>
</dbReference>
<comment type="subcellular location">
    <subcellularLocation>
        <location evidence="8">Cytoplasm</location>
    </subcellularLocation>
</comment>
<protein>
    <recommendedName>
        <fullName evidence="8">Probable molybdenum cofactor guanylyltransferase</fullName>
        <shortName evidence="8">MoCo guanylyltransferase</shortName>
        <ecNumber evidence="8">2.7.7.77</ecNumber>
    </recommendedName>
    <alternativeName>
        <fullName evidence="8">GTP:molybdopterin guanylyltransferase</fullName>
    </alternativeName>
    <alternativeName>
        <fullName evidence="8">Mo-MPT guanylyltransferase</fullName>
    </alternativeName>
    <alternativeName>
        <fullName evidence="8">Molybdopterin guanylyltransferase</fullName>
    </alternativeName>
    <alternativeName>
        <fullName evidence="8">Molybdopterin-guanine dinucleotide synthase</fullName>
        <shortName evidence="8">MGD synthase</shortName>
    </alternativeName>
</protein>
<dbReference type="GO" id="GO:0046872">
    <property type="term" value="F:metal ion binding"/>
    <property type="evidence" value="ECO:0007669"/>
    <property type="project" value="UniProtKB-KW"/>
</dbReference>
<gene>
    <name evidence="8" type="primary">mobA</name>
    <name evidence="10" type="ORF">K8V30_08965</name>
</gene>
<feature type="domain" description="MobA-like NTP transferase" evidence="9">
    <location>
        <begin position="5"/>
        <end position="159"/>
    </location>
</feature>
<evidence type="ECO:0000256" key="4">
    <source>
        <dbReference type="ARBA" id="ARBA00022741"/>
    </source>
</evidence>
<comment type="catalytic activity">
    <reaction evidence="8">
        <text>Mo-molybdopterin + GTP + H(+) = Mo-molybdopterin guanine dinucleotide + diphosphate</text>
        <dbReference type="Rhea" id="RHEA:34243"/>
        <dbReference type="ChEBI" id="CHEBI:15378"/>
        <dbReference type="ChEBI" id="CHEBI:33019"/>
        <dbReference type="ChEBI" id="CHEBI:37565"/>
        <dbReference type="ChEBI" id="CHEBI:71302"/>
        <dbReference type="ChEBI" id="CHEBI:71310"/>
        <dbReference type="EC" id="2.7.7.77"/>
    </reaction>
</comment>
<name>A0A921T5U2_9BACL</name>
<proteinExistence type="inferred from homology"/>
<keyword evidence="2 8" id="KW-0808">Transferase</keyword>
<feature type="binding site" evidence="8">
    <location>
        <position position="20"/>
    </location>
    <ligand>
        <name>GTP</name>
        <dbReference type="ChEBI" id="CHEBI:37565"/>
    </ligand>
</feature>
<dbReference type="EC" id="2.7.7.77" evidence="8"/>
<evidence type="ECO:0000256" key="3">
    <source>
        <dbReference type="ARBA" id="ARBA00022723"/>
    </source>
</evidence>
<evidence type="ECO:0000256" key="1">
    <source>
        <dbReference type="ARBA" id="ARBA00022490"/>
    </source>
</evidence>
<feature type="binding site" evidence="8">
    <location>
        <begin position="8"/>
        <end position="10"/>
    </location>
    <ligand>
        <name>GTP</name>
        <dbReference type="ChEBI" id="CHEBI:37565"/>
    </ligand>
</feature>
<dbReference type="PANTHER" id="PTHR19136:SF81">
    <property type="entry name" value="MOLYBDENUM COFACTOR GUANYLYLTRANSFERASE"/>
    <property type="match status" value="1"/>
</dbReference>
<evidence type="ECO:0000259" key="9">
    <source>
        <dbReference type="Pfam" id="PF12804"/>
    </source>
</evidence>
<keyword evidence="5 8" id="KW-0460">Magnesium</keyword>
<dbReference type="Pfam" id="PF12804">
    <property type="entry name" value="NTP_transf_3"/>
    <property type="match status" value="1"/>
</dbReference>
<dbReference type="HAMAP" id="MF_00316">
    <property type="entry name" value="MobA"/>
    <property type="match status" value="1"/>
</dbReference>
<comment type="caution">
    <text evidence="10">The sequence shown here is derived from an EMBL/GenBank/DDBJ whole genome shotgun (WGS) entry which is preliminary data.</text>
</comment>
<sequence length="187" mass="21124">MSIAGVVLAGGQSSRYGQAKMFVTFEGEPLYKKSLHALRANKLSPLIIATNEKLRPYFLDSDVYFSLEPVAYEGPLAALHRVMTTYEADWFFVVASDMPYIQASFIKQLCSYSASDYDAIVPKQQTYIQPLAALYHRRLLSAITEALANQRRSMQAVLEAANVNYVPYPSDSPLFININRQQDWPKE</sequence>
<comment type="function">
    <text evidence="8">Transfers a GMP moiety from GTP to Mo-molybdopterin (Mo-MPT) cofactor (Moco or molybdenum cofactor) to form Mo-molybdopterin guanine dinucleotide (Mo-MGD) cofactor.</text>
</comment>
<evidence type="ECO:0000256" key="2">
    <source>
        <dbReference type="ARBA" id="ARBA00022679"/>
    </source>
</evidence>
<evidence type="ECO:0000313" key="10">
    <source>
        <dbReference type="EMBL" id="HJH11796.1"/>
    </source>
</evidence>
<comment type="cofactor">
    <cofactor evidence="8">
        <name>Mg(2+)</name>
        <dbReference type="ChEBI" id="CHEBI:18420"/>
    </cofactor>
</comment>
<feature type="binding site" evidence="8">
    <location>
        <position position="97"/>
    </location>
    <ligand>
        <name>Mg(2+)</name>
        <dbReference type="ChEBI" id="CHEBI:18420"/>
    </ligand>
</feature>
<dbReference type="EMBL" id="DYTV01000119">
    <property type="protein sequence ID" value="HJH11796.1"/>
    <property type="molecule type" value="Genomic_DNA"/>
</dbReference>
<dbReference type="GO" id="GO:0006777">
    <property type="term" value="P:Mo-molybdopterin cofactor biosynthetic process"/>
    <property type="evidence" value="ECO:0007669"/>
    <property type="project" value="UniProtKB-KW"/>
</dbReference>
<dbReference type="InterPro" id="IPR025877">
    <property type="entry name" value="MobA-like_NTP_Trfase"/>
</dbReference>
<evidence type="ECO:0000256" key="7">
    <source>
        <dbReference type="ARBA" id="ARBA00023150"/>
    </source>
</evidence>
<comment type="caution">
    <text evidence="8">Lacks conserved residue(s) required for the propagation of feature annotation.</text>
</comment>
<reference evidence="10" key="1">
    <citation type="journal article" date="2021" name="PeerJ">
        <title>Extensive microbial diversity within the chicken gut microbiome revealed by metagenomics and culture.</title>
        <authorList>
            <person name="Gilroy R."/>
            <person name="Ravi A."/>
            <person name="Getino M."/>
            <person name="Pursley I."/>
            <person name="Horton D.L."/>
            <person name="Alikhan N.F."/>
            <person name="Baker D."/>
            <person name="Gharbi K."/>
            <person name="Hall N."/>
            <person name="Watson M."/>
            <person name="Adriaenssens E.M."/>
            <person name="Foster-Nyarko E."/>
            <person name="Jarju S."/>
            <person name="Secka A."/>
            <person name="Antonio M."/>
            <person name="Oren A."/>
            <person name="Chaudhuri R.R."/>
            <person name="La Ragione R."/>
            <person name="Hildebrand F."/>
            <person name="Pallen M.J."/>
        </authorList>
    </citation>
    <scope>NUCLEOTIDE SEQUENCE</scope>
    <source>
        <strain evidence="10">CHK160-4876</strain>
    </source>
</reference>
<dbReference type="InterPro" id="IPR013482">
    <property type="entry name" value="Molybde_CF_guanTrfase"/>
</dbReference>
<keyword evidence="3 8" id="KW-0479">Metal-binding</keyword>
<dbReference type="Proteomes" id="UP000700212">
    <property type="component" value="Unassembled WGS sequence"/>
</dbReference>